<proteinExistence type="predicted"/>
<feature type="compositionally biased region" description="Polar residues" evidence="1">
    <location>
        <begin position="1"/>
        <end position="22"/>
    </location>
</feature>
<dbReference type="EMBL" id="JAOYFB010000036">
    <property type="protein sequence ID" value="KAK4018303.1"/>
    <property type="molecule type" value="Genomic_DNA"/>
</dbReference>
<feature type="region of interest" description="Disordered" evidence="1">
    <location>
        <begin position="69"/>
        <end position="94"/>
    </location>
</feature>
<gene>
    <name evidence="2" type="ORF">OUZ56_000364</name>
</gene>
<keyword evidence="3" id="KW-1185">Reference proteome</keyword>
<evidence type="ECO:0000313" key="2">
    <source>
        <dbReference type="EMBL" id="KAK4018303.1"/>
    </source>
</evidence>
<evidence type="ECO:0000313" key="3">
    <source>
        <dbReference type="Proteomes" id="UP001234178"/>
    </source>
</evidence>
<protein>
    <submittedName>
        <fullName evidence="2">Uncharacterized protein</fullName>
    </submittedName>
</protein>
<evidence type="ECO:0000256" key="1">
    <source>
        <dbReference type="SAM" id="MobiDB-lite"/>
    </source>
</evidence>
<reference evidence="2 3" key="1">
    <citation type="journal article" date="2023" name="Nucleic Acids Res.">
        <title>The hologenome of Daphnia magna reveals possible DNA methylation and microbiome-mediated evolution of the host genome.</title>
        <authorList>
            <person name="Chaturvedi A."/>
            <person name="Li X."/>
            <person name="Dhandapani V."/>
            <person name="Marshall H."/>
            <person name="Kissane S."/>
            <person name="Cuenca-Cambronero M."/>
            <person name="Asole G."/>
            <person name="Calvet F."/>
            <person name="Ruiz-Romero M."/>
            <person name="Marangio P."/>
            <person name="Guigo R."/>
            <person name="Rago D."/>
            <person name="Mirbahai L."/>
            <person name="Eastwood N."/>
            <person name="Colbourne J.K."/>
            <person name="Zhou J."/>
            <person name="Mallon E."/>
            <person name="Orsini L."/>
        </authorList>
    </citation>
    <scope>NUCLEOTIDE SEQUENCE [LARGE SCALE GENOMIC DNA]</scope>
    <source>
        <strain evidence="2">LRV0_1</strain>
    </source>
</reference>
<comment type="caution">
    <text evidence="2">The sequence shown here is derived from an EMBL/GenBank/DDBJ whole genome shotgun (WGS) entry which is preliminary data.</text>
</comment>
<dbReference type="Proteomes" id="UP001234178">
    <property type="component" value="Unassembled WGS sequence"/>
</dbReference>
<feature type="region of interest" description="Disordered" evidence="1">
    <location>
        <begin position="1"/>
        <end position="37"/>
    </location>
</feature>
<organism evidence="2 3">
    <name type="scientific">Daphnia magna</name>
    <dbReference type="NCBI Taxonomy" id="35525"/>
    <lineage>
        <taxon>Eukaryota</taxon>
        <taxon>Metazoa</taxon>
        <taxon>Ecdysozoa</taxon>
        <taxon>Arthropoda</taxon>
        <taxon>Crustacea</taxon>
        <taxon>Branchiopoda</taxon>
        <taxon>Diplostraca</taxon>
        <taxon>Cladocera</taxon>
        <taxon>Anomopoda</taxon>
        <taxon>Daphniidae</taxon>
        <taxon>Daphnia</taxon>
    </lineage>
</organism>
<sequence>MNETLQNKQNSRLRASYSTRPVRSNADDYTADGRDPPRIHYKFKVQLYPSSSSLTSHAAHQYMMRTSELRQKKKTRRHRVSSTTKREEETSTGGGVQLQVEVATGDIRIGYYYYAGSGAFLFPPCR</sequence>
<accession>A0ABQ9ZZH3</accession>
<name>A0ABQ9ZZH3_9CRUS</name>
<feature type="compositionally biased region" description="Basic residues" evidence="1">
    <location>
        <begin position="71"/>
        <end position="80"/>
    </location>
</feature>